<protein>
    <recommendedName>
        <fullName evidence="1">DUF2169 domain-containing protein</fullName>
    </recommendedName>
</protein>
<comment type="caution">
    <text evidence="2">The sequence shown here is derived from an EMBL/GenBank/DDBJ whole genome shotgun (WGS) entry which is preliminary data.</text>
</comment>
<accession>A0A1B9NWA5</accession>
<dbReference type="Proteomes" id="UP000093523">
    <property type="component" value="Unassembled WGS sequence"/>
</dbReference>
<proteinExistence type="predicted"/>
<evidence type="ECO:0000313" key="2">
    <source>
        <dbReference type="EMBL" id="OCH19506.1"/>
    </source>
</evidence>
<dbReference type="InterPro" id="IPR018683">
    <property type="entry name" value="DUF2169"/>
</dbReference>
<evidence type="ECO:0000259" key="1">
    <source>
        <dbReference type="Pfam" id="PF09937"/>
    </source>
</evidence>
<reference evidence="2 3" key="1">
    <citation type="submission" date="2016-06" db="EMBL/GenBank/DDBJ databases">
        <authorList>
            <person name="Kjaerup R.B."/>
            <person name="Dalgaard T.S."/>
            <person name="Juul-Madsen H.R."/>
        </authorList>
    </citation>
    <scope>NUCLEOTIDE SEQUENCE [LARGE SCALE GENOMIC DNA]</scope>
    <source>
        <strain evidence="2 3">1S159</strain>
    </source>
</reference>
<dbReference type="Pfam" id="PF09937">
    <property type="entry name" value="DUF2169"/>
    <property type="match status" value="1"/>
</dbReference>
<dbReference type="AlphaFoldDB" id="A0A1B9NWA5"/>
<feature type="domain" description="DUF2169" evidence="1">
    <location>
        <begin position="24"/>
        <end position="303"/>
    </location>
</feature>
<gene>
    <name evidence="2" type="ORF">A6E04_15875</name>
</gene>
<dbReference type="EMBL" id="MAJU01000015">
    <property type="protein sequence ID" value="OCH19506.1"/>
    <property type="molecule type" value="Genomic_DNA"/>
</dbReference>
<evidence type="ECO:0000313" key="3">
    <source>
        <dbReference type="Proteomes" id="UP000093523"/>
    </source>
</evidence>
<dbReference type="OrthoDB" id="237820at2"/>
<dbReference type="RefSeq" id="WP_023604325.1">
    <property type="nucleotide sequence ID" value="NZ_CAWMPN010000015.1"/>
</dbReference>
<name>A0A1B9NWA5_ALILO</name>
<organism evidence="2 3">
    <name type="scientific">Aliivibrio logei</name>
    <name type="common">Vibrio logei</name>
    <dbReference type="NCBI Taxonomy" id="688"/>
    <lineage>
        <taxon>Bacteria</taxon>
        <taxon>Pseudomonadati</taxon>
        <taxon>Pseudomonadota</taxon>
        <taxon>Gammaproteobacteria</taxon>
        <taxon>Vibrionales</taxon>
        <taxon>Vibrionaceae</taxon>
        <taxon>Aliivibrio</taxon>
    </lineage>
</organism>
<sequence>MQLWDIEESDSYTLKGRFQRDRQGHEVWVLSMKKAWLWSEGRWVQEETPAVINDDPIYAGDAGFSAMISDHDFPIHKKNTDILIYGKAKTYAKKPVSSHSCRLLVDEHIDKSLIVIGERQWIDHSGSIAVSAAQPFIEREIDYTNAIGGDERNRLGSGIAESNDELLKTKVPSVFYAGQNWQANSNKVQVAGFGPLPPFFSERSRWAGTFDDKWQEERRPLWPIDFDDRFYQSAPKDQQCKGYLTGGERLMVSGFCHNDALSFRIPTEKYQAITTFQEKEERAVMPLYTIWIDANKKRIEMLYTASFHCQDREHLLTSSRIEVMSS</sequence>
<dbReference type="STRING" id="688.A6E04_15875"/>